<evidence type="ECO:0000313" key="2">
    <source>
        <dbReference type="Proteomes" id="UP001431532"/>
    </source>
</evidence>
<dbReference type="SUPFAM" id="SSF53098">
    <property type="entry name" value="Ribonuclease H-like"/>
    <property type="match status" value="1"/>
</dbReference>
<gene>
    <name evidence="1" type="ORF">QJ521_09540</name>
</gene>
<comment type="caution">
    <text evidence="1">The sequence shown here is derived from an EMBL/GenBank/DDBJ whole genome shotgun (WGS) entry which is preliminary data.</text>
</comment>
<dbReference type="EMBL" id="JASCXW010000069">
    <property type="protein sequence ID" value="MDI6453795.1"/>
    <property type="molecule type" value="Genomic_DNA"/>
</dbReference>
<dbReference type="PANTHER" id="PTHR34614:SF2">
    <property type="entry name" value="TRANSPOSASE IS4-LIKE DOMAIN-CONTAINING PROTEIN"/>
    <property type="match status" value="1"/>
</dbReference>
<protein>
    <submittedName>
        <fullName evidence="1">Transposase</fullName>
    </submittedName>
</protein>
<dbReference type="InterPro" id="IPR012337">
    <property type="entry name" value="RNaseH-like_sf"/>
</dbReference>
<dbReference type="AlphaFoldDB" id="A0AAW6U7J2"/>
<dbReference type="PANTHER" id="PTHR34614">
    <property type="match status" value="1"/>
</dbReference>
<reference evidence="1" key="1">
    <citation type="submission" date="2023-05" db="EMBL/GenBank/DDBJ databases">
        <title>Mariniplasma microaerophilum sp. nov., a novel anaerobic mollicute isolated from terrestrial mud volcano, Taman Peninsula, Russia.</title>
        <authorList>
            <person name="Khomyakova M.A."/>
            <person name="Merkel A.Y."/>
            <person name="Slobodkin A.I."/>
        </authorList>
    </citation>
    <scope>NUCLEOTIDE SEQUENCE</scope>
    <source>
        <strain evidence="1">M4Ah</strain>
    </source>
</reference>
<accession>A0AAW6U7J2</accession>
<keyword evidence="2" id="KW-1185">Reference proteome</keyword>
<proteinExistence type="predicted"/>
<name>A0AAW6U7J2_9MOLU</name>
<sequence>MKATGELSDDSIHLINYDKIAEEEKFDGFFCILTSKLGYDYKKILEVYGNLWRIEESFKITKSDLQTRPIYVRTQKHIEGHMLICYTALLILRLLQYKLKDKEISVNRIKQVLNACTCVLPNDQAVMLDEIGGLLSFKEKPSTKGEMVETLTYDETKDQIRSDYQKIQKSFGVKFDYAASTREDFNKYLKQIKYRVSKK</sequence>
<organism evidence="1 2">
    <name type="scientific">Peloplasma aerotolerans</name>
    <dbReference type="NCBI Taxonomy" id="3044389"/>
    <lineage>
        <taxon>Bacteria</taxon>
        <taxon>Bacillati</taxon>
        <taxon>Mycoplasmatota</taxon>
        <taxon>Mollicutes</taxon>
        <taxon>Acholeplasmatales</taxon>
        <taxon>Acholeplasmataceae</taxon>
        <taxon>Peloplasma</taxon>
    </lineage>
</organism>
<dbReference type="Proteomes" id="UP001431532">
    <property type="component" value="Unassembled WGS sequence"/>
</dbReference>
<evidence type="ECO:0000313" key="1">
    <source>
        <dbReference type="EMBL" id="MDI6453795.1"/>
    </source>
</evidence>